<evidence type="ECO:0000313" key="3">
    <source>
        <dbReference type="EMBL" id="CAF4571163.1"/>
    </source>
</evidence>
<dbReference type="EMBL" id="CAJOBC010120320">
    <property type="protein sequence ID" value="CAF4571163.1"/>
    <property type="molecule type" value="Genomic_DNA"/>
</dbReference>
<name>A0A816ECX3_9BILA</name>
<dbReference type="EMBL" id="CAJNOQ010050228">
    <property type="protein sequence ID" value="CAF1648173.1"/>
    <property type="molecule type" value="Genomic_DNA"/>
</dbReference>
<evidence type="ECO:0000256" key="1">
    <source>
        <dbReference type="SAM" id="Coils"/>
    </source>
</evidence>
<gene>
    <name evidence="2" type="ORF">GPM918_LOCUS45354</name>
    <name evidence="3" type="ORF">SRO942_LOCUS47775</name>
</gene>
<dbReference type="Proteomes" id="UP000681722">
    <property type="component" value="Unassembled WGS sequence"/>
</dbReference>
<proteinExistence type="predicted"/>
<keyword evidence="1" id="KW-0175">Coiled coil</keyword>
<evidence type="ECO:0000313" key="2">
    <source>
        <dbReference type="EMBL" id="CAF1648173.1"/>
    </source>
</evidence>
<organism evidence="2 4">
    <name type="scientific">Didymodactylos carnosus</name>
    <dbReference type="NCBI Taxonomy" id="1234261"/>
    <lineage>
        <taxon>Eukaryota</taxon>
        <taxon>Metazoa</taxon>
        <taxon>Spiralia</taxon>
        <taxon>Gnathifera</taxon>
        <taxon>Rotifera</taxon>
        <taxon>Eurotatoria</taxon>
        <taxon>Bdelloidea</taxon>
        <taxon>Philodinida</taxon>
        <taxon>Philodinidae</taxon>
        <taxon>Didymodactylos</taxon>
    </lineage>
</organism>
<comment type="caution">
    <text evidence="2">The sequence shown here is derived from an EMBL/GenBank/DDBJ whole genome shotgun (WGS) entry which is preliminary data.</text>
</comment>
<reference evidence="2" key="1">
    <citation type="submission" date="2021-02" db="EMBL/GenBank/DDBJ databases">
        <authorList>
            <person name="Nowell W R."/>
        </authorList>
    </citation>
    <scope>NUCLEOTIDE SEQUENCE</scope>
</reference>
<dbReference type="AlphaFoldDB" id="A0A816ECX3"/>
<dbReference type="Proteomes" id="UP000663829">
    <property type="component" value="Unassembled WGS sequence"/>
</dbReference>
<feature type="coiled-coil region" evidence="1">
    <location>
        <begin position="61"/>
        <end position="89"/>
    </location>
</feature>
<sequence>MMNATCNYPGHIKKNCQSQIEICRRCGGDRKNVSDHKECVIKCHHCMSDDHQSTDYKCPRIAAYRKQLLMELKKRAELQQRDFREIRENMNPKQCFLRNAET</sequence>
<protein>
    <submittedName>
        <fullName evidence="2">Uncharacterized protein</fullName>
    </submittedName>
</protein>
<keyword evidence="4" id="KW-1185">Reference proteome</keyword>
<dbReference type="OrthoDB" id="7608935at2759"/>
<accession>A0A816ECX3</accession>
<evidence type="ECO:0000313" key="4">
    <source>
        <dbReference type="Proteomes" id="UP000663829"/>
    </source>
</evidence>